<sequence length="117" mass="12135">MLVVVAVVRGVPVTVVDVVDVVAVRDGHVAAALTVPMFVLAVHGVPGRLALVDVVAVDAVQVSVVDVVGVVTVRNRDVTAAGPVDVVVLGVRMVLGCRHRTVLPRAGWAPAPTLRQR</sequence>
<accession>A0ABP8NVC1</accession>
<organism evidence="1 2">
    <name type="scientific">Rhodococcus olei</name>
    <dbReference type="NCBI Taxonomy" id="2161675"/>
    <lineage>
        <taxon>Bacteria</taxon>
        <taxon>Bacillati</taxon>
        <taxon>Actinomycetota</taxon>
        <taxon>Actinomycetes</taxon>
        <taxon>Mycobacteriales</taxon>
        <taxon>Nocardiaceae</taxon>
        <taxon>Rhodococcus</taxon>
    </lineage>
</organism>
<gene>
    <name evidence="1" type="ORF">GCM10023094_10920</name>
</gene>
<keyword evidence="2" id="KW-1185">Reference proteome</keyword>
<evidence type="ECO:0008006" key="3">
    <source>
        <dbReference type="Google" id="ProtNLM"/>
    </source>
</evidence>
<evidence type="ECO:0000313" key="2">
    <source>
        <dbReference type="Proteomes" id="UP001501183"/>
    </source>
</evidence>
<reference evidence="2" key="1">
    <citation type="journal article" date="2019" name="Int. J. Syst. Evol. Microbiol.">
        <title>The Global Catalogue of Microorganisms (GCM) 10K type strain sequencing project: providing services to taxonomists for standard genome sequencing and annotation.</title>
        <authorList>
            <consortium name="The Broad Institute Genomics Platform"/>
            <consortium name="The Broad Institute Genome Sequencing Center for Infectious Disease"/>
            <person name="Wu L."/>
            <person name="Ma J."/>
        </authorList>
    </citation>
    <scope>NUCLEOTIDE SEQUENCE [LARGE SCALE GENOMIC DNA]</scope>
    <source>
        <strain evidence="2">JCM 32206</strain>
    </source>
</reference>
<comment type="caution">
    <text evidence="1">The sequence shown here is derived from an EMBL/GenBank/DDBJ whole genome shotgun (WGS) entry which is preliminary data.</text>
</comment>
<name>A0ABP8NVC1_9NOCA</name>
<evidence type="ECO:0000313" key="1">
    <source>
        <dbReference type="EMBL" id="GAA4474723.1"/>
    </source>
</evidence>
<dbReference type="Proteomes" id="UP001501183">
    <property type="component" value="Unassembled WGS sequence"/>
</dbReference>
<proteinExistence type="predicted"/>
<dbReference type="EMBL" id="BAABFB010000023">
    <property type="protein sequence ID" value="GAA4474723.1"/>
    <property type="molecule type" value="Genomic_DNA"/>
</dbReference>
<protein>
    <recommendedName>
        <fullName evidence="3">Secreted protein</fullName>
    </recommendedName>
</protein>